<comment type="subcellular location">
    <subcellularLocation>
        <location evidence="1">Membrane</location>
        <topology evidence="1">Multi-pass membrane protein</topology>
    </subcellularLocation>
</comment>
<accession>A0A9D1K8N1</accession>
<feature type="transmembrane region" description="Helical" evidence="5">
    <location>
        <begin position="354"/>
        <end position="374"/>
    </location>
</feature>
<feature type="transmembrane region" description="Helical" evidence="5">
    <location>
        <begin position="12"/>
        <end position="32"/>
    </location>
</feature>
<feature type="transmembrane region" description="Helical" evidence="5">
    <location>
        <begin position="170"/>
        <end position="192"/>
    </location>
</feature>
<evidence type="ECO:0000256" key="2">
    <source>
        <dbReference type="ARBA" id="ARBA00022692"/>
    </source>
</evidence>
<feature type="transmembrane region" description="Helical" evidence="5">
    <location>
        <begin position="204"/>
        <end position="219"/>
    </location>
</feature>
<evidence type="ECO:0000259" key="6">
    <source>
        <dbReference type="Pfam" id="PF04932"/>
    </source>
</evidence>
<keyword evidence="4 5" id="KW-0472">Membrane</keyword>
<dbReference type="PANTHER" id="PTHR37422:SF13">
    <property type="entry name" value="LIPOPOLYSACCHARIDE BIOSYNTHESIS PROTEIN PA4999-RELATED"/>
    <property type="match status" value="1"/>
</dbReference>
<sequence>MEKRARWLTDKYICLMLLVFPLWTGFDGYADITRPKFLFFAALTGLWLASLLACALIYRCRPGKPTAFQTCALCFVAAACVSTAFSEYFPDTLIGASRCDGLLTLTLYGSIAVFVSRWGEFKQNYVNLTALASGLCALVCVLQLCRVNVLGLFPAGLDFYDAGVKYTGEFLGTMGNTNVLAAYFCLTIPLLVCSAPGSKPLRRALLLLAAAAELGVLVYIRAESGLVACLAALPLAVLYYVNRSGRRRAALGLLGGFAALGFVALAVVYFAPPADGTLWELSELLHGRVQDSFGSSRVAIWREAARLAAERPLTGGGPDTFGLRSALDFSRYVPETGATLSTHADNAHCEPLGYLVNLGVPGLAAYVSVVISALRRWLGGAAPALGA</sequence>
<dbReference type="PANTHER" id="PTHR37422">
    <property type="entry name" value="TEICHURONIC ACID BIOSYNTHESIS PROTEIN TUAE"/>
    <property type="match status" value="1"/>
</dbReference>
<evidence type="ECO:0000313" key="8">
    <source>
        <dbReference type="Proteomes" id="UP000886876"/>
    </source>
</evidence>
<feature type="transmembrane region" description="Helical" evidence="5">
    <location>
        <begin position="125"/>
        <end position="150"/>
    </location>
</feature>
<name>A0A9D1K8N1_9FIRM</name>
<dbReference type="GO" id="GO:0016020">
    <property type="term" value="C:membrane"/>
    <property type="evidence" value="ECO:0007669"/>
    <property type="project" value="UniProtKB-SubCell"/>
</dbReference>
<evidence type="ECO:0000256" key="5">
    <source>
        <dbReference type="SAM" id="Phobius"/>
    </source>
</evidence>
<evidence type="ECO:0000256" key="4">
    <source>
        <dbReference type="ARBA" id="ARBA00023136"/>
    </source>
</evidence>
<feature type="transmembrane region" description="Helical" evidence="5">
    <location>
        <begin position="249"/>
        <end position="271"/>
    </location>
</feature>
<protein>
    <submittedName>
        <fullName evidence="7">O-antigen ligase family protein</fullName>
    </submittedName>
</protein>
<evidence type="ECO:0000256" key="1">
    <source>
        <dbReference type="ARBA" id="ARBA00004141"/>
    </source>
</evidence>
<keyword evidence="2 5" id="KW-0812">Transmembrane</keyword>
<evidence type="ECO:0000313" key="7">
    <source>
        <dbReference type="EMBL" id="HIS96372.1"/>
    </source>
</evidence>
<proteinExistence type="predicted"/>
<reference evidence="7" key="2">
    <citation type="journal article" date="2021" name="PeerJ">
        <title>Extensive microbial diversity within the chicken gut microbiome revealed by metagenomics and culture.</title>
        <authorList>
            <person name="Gilroy R."/>
            <person name="Ravi A."/>
            <person name="Getino M."/>
            <person name="Pursley I."/>
            <person name="Horton D.L."/>
            <person name="Alikhan N.F."/>
            <person name="Baker D."/>
            <person name="Gharbi K."/>
            <person name="Hall N."/>
            <person name="Watson M."/>
            <person name="Adriaenssens E.M."/>
            <person name="Foster-Nyarko E."/>
            <person name="Jarju S."/>
            <person name="Secka A."/>
            <person name="Antonio M."/>
            <person name="Oren A."/>
            <person name="Chaudhuri R.R."/>
            <person name="La Ragione R."/>
            <person name="Hildebrand F."/>
            <person name="Pallen M.J."/>
        </authorList>
    </citation>
    <scope>NUCLEOTIDE SEQUENCE</scope>
    <source>
        <strain evidence="7">ChiHecec3B27-6122</strain>
    </source>
</reference>
<dbReference type="Proteomes" id="UP000886876">
    <property type="component" value="Unassembled WGS sequence"/>
</dbReference>
<keyword evidence="7" id="KW-0436">Ligase</keyword>
<gene>
    <name evidence="7" type="ORF">IAD42_00175</name>
</gene>
<dbReference type="InterPro" id="IPR051533">
    <property type="entry name" value="WaaL-like"/>
</dbReference>
<dbReference type="EMBL" id="DVJS01000006">
    <property type="protein sequence ID" value="HIS96372.1"/>
    <property type="molecule type" value="Genomic_DNA"/>
</dbReference>
<dbReference type="Pfam" id="PF04932">
    <property type="entry name" value="Wzy_C"/>
    <property type="match status" value="1"/>
</dbReference>
<feature type="transmembrane region" description="Helical" evidence="5">
    <location>
        <begin position="101"/>
        <end position="118"/>
    </location>
</feature>
<reference evidence="7" key="1">
    <citation type="submission" date="2020-10" db="EMBL/GenBank/DDBJ databases">
        <authorList>
            <person name="Gilroy R."/>
        </authorList>
    </citation>
    <scope>NUCLEOTIDE SEQUENCE</scope>
    <source>
        <strain evidence="7">ChiHecec3B27-6122</strain>
    </source>
</reference>
<organism evidence="7 8">
    <name type="scientific">Candidatus Scatomorpha pullistercoris</name>
    <dbReference type="NCBI Taxonomy" id="2840929"/>
    <lineage>
        <taxon>Bacteria</taxon>
        <taxon>Bacillati</taxon>
        <taxon>Bacillota</taxon>
        <taxon>Clostridia</taxon>
        <taxon>Eubacteriales</taxon>
        <taxon>Candidatus Scatomorpha</taxon>
    </lineage>
</organism>
<dbReference type="GO" id="GO:0016874">
    <property type="term" value="F:ligase activity"/>
    <property type="evidence" value="ECO:0007669"/>
    <property type="project" value="UniProtKB-KW"/>
</dbReference>
<dbReference type="InterPro" id="IPR007016">
    <property type="entry name" value="O-antigen_ligase-rel_domated"/>
</dbReference>
<evidence type="ECO:0000256" key="3">
    <source>
        <dbReference type="ARBA" id="ARBA00022989"/>
    </source>
</evidence>
<feature type="domain" description="O-antigen ligase-related" evidence="6">
    <location>
        <begin position="214"/>
        <end position="367"/>
    </location>
</feature>
<feature type="transmembrane region" description="Helical" evidence="5">
    <location>
        <begin position="70"/>
        <end position="89"/>
    </location>
</feature>
<comment type="caution">
    <text evidence="7">The sequence shown here is derived from an EMBL/GenBank/DDBJ whole genome shotgun (WGS) entry which is preliminary data.</text>
</comment>
<feature type="transmembrane region" description="Helical" evidence="5">
    <location>
        <begin position="38"/>
        <end position="58"/>
    </location>
</feature>
<feature type="non-terminal residue" evidence="7">
    <location>
        <position position="387"/>
    </location>
</feature>
<feature type="transmembrane region" description="Helical" evidence="5">
    <location>
        <begin position="225"/>
        <end position="242"/>
    </location>
</feature>
<keyword evidence="3 5" id="KW-1133">Transmembrane helix</keyword>
<dbReference type="AlphaFoldDB" id="A0A9D1K8N1"/>